<sequence length="89" mass="9675">TYEEVEFATPTTINEEVRILCHSTQGEANHNIYIHYEGADVKAGEYLTYGDLGDWNPVLTCDCAYKYTYEVEEPAAGGGPAALVAAGII</sequence>
<gene>
    <name evidence="1" type="ORF">S12H4_48264</name>
</gene>
<dbReference type="EMBL" id="BARW01030143">
    <property type="protein sequence ID" value="GAJ03434.1"/>
    <property type="molecule type" value="Genomic_DNA"/>
</dbReference>
<accession>X1TDT2</accession>
<proteinExistence type="predicted"/>
<feature type="non-terminal residue" evidence="1">
    <location>
        <position position="1"/>
    </location>
</feature>
<evidence type="ECO:0000313" key="1">
    <source>
        <dbReference type="EMBL" id="GAJ03434.1"/>
    </source>
</evidence>
<protein>
    <submittedName>
        <fullName evidence="1">Uncharacterized protein</fullName>
    </submittedName>
</protein>
<name>X1TDT2_9ZZZZ</name>
<reference evidence="1" key="1">
    <citation type="journal article" date="2014" name="Front. Microbiol.">
        <title>High frequency of phylogenetically diverse reductive dehalogenase-homologous genes in deep subseafloor sedimentary metagenomes.</title>
        <authorList>
            <person name="Kawai M."/>
            <person name="Futagami T."/>
            <person name="Toyoda A."/>
            <person name="Takaki Y."/>
            <person name="Nishi S."/>
            <person name="Hori S."/>
            <person name="Arai W."/>
            <person name="Tsubouchi T."/>
            <person name="Morono Y."/>
            <person name="Uchiyama I."/>
            <person name="Ito T."/>
            <person name="Fujiyama A."/>
            <person name="Inagaki F."/>
            <person name="Takami H."/>
        </authorList>
    </citation>
    <scope>NUCLEOTIDE SEQUENCE</scope>
    <source>
        <strain evidence="1">Expedition CK06-06</strain>
    </source>
</reference>
<comment type="caution">
    <text evidence="1">The sequence shown here is derived from an EMBL/GenBank/DDBJ whole genome shotgun (WGS) entry which is preliminary data.</text>
</comment>
<dbReference type="AlphaFoldDB" id="X1TDT2"/>
<organism evidence="1">
    <name type="scientific">marine sediment metagenome</name>
    <dbReference type="NCBI Taxonomy" id="412755"/>
    <lineage>
        <taxon>unclassified sequences</taxon>
        <taxon>metagenomes</taxon>
        <taxon>ecological metagenomes</taxon>
    </lineage>
</organism>